<dbReference type="GO" id="GO:0003700">
    <property type="term" value="F:DNA-binding transcription factor activity"/>
    <property type="evidence" value="ECO:0007669"/>
    <property type="project" value="InterPro"/>
</dbReference>
<gene>
    <name evidence="5" type="ORF">S12H4_17828</name>
</gene>
<keyword evidence="3" id="KW-0804">Transcription</keyword>
<dbReference type="PROSITE" id="PS50949">
    <property type="entry name" value="HTH_GNTR"/>
    <property type="match status" value="1"/>
</dbReference>
<keyword evidence="1" id="KW-0805">Transcription regulation</keyword>
<dbReference type="EMBL" id="BARW01008751">
    <property type="protein sequence ID" value="GAI87100.1"/>
    <property type="molecule type" value="Genomic_DNA"/>
</dbReference>
<dbReference type="CDD" id="cd07377">
    <property type="entry name" value="WHTH_GntR"/>
    <property type="match status" value="1"/>
</dbReference>
<dbReference type="SUPFAM" id="SSF46785">
    <property type="entry name" value="Winged helix' DNA-binding domain"/>
    <property type="match status" value="1"/>
</dbReference>
<dbReference type="AlphaFoldDB" id="X1THQ6"/>
<dbReference type="InterPro" id="IPR008920">
    <property type="entry name" value="TF_FadR/GntR_C"/>
</dbReference>
<proteinExistence type="predicted"/>
<dbReference type="Pfam" id="PF07729">
    <property type="entry name" value="FCD"/>
    <property type="match status" value="1"/>
</dbReference>
<protein>
    <recommendedName>
        <fullName evidence="4">HTH gntR-type domain-containing protein</fullName>
    </recommendedName>
</protein>
<dbReference type="Pfam" id="PF00392">
    <property type="entry name" value="GntR"/>
    <property type="match status" value="1"/>
</dbReference>
<accession>X1THQ6</accession>
<sequence length="240" mass="27338">VINSHNVYKIFINIGGKNKMKDILKIKGYELLSQKVYQVLKKEIVRGILEPGSNLSENKLAKEMHVSRTPIREAMRKLVAEGLVKTSPNKKMTVSEVSLVDMKEVLLVRGALEGLAASIAAKRISSQEIDKLEKIVTEMSLYLTKENLSSYCEVDDEFHNLVLSICGNKWIIQIRDNLGSFIYRFRIKSLSVPGRLKCSLEEHQAIMESLKKHDSEEANRLSKMHMENTIINILRNVDLK</sequence>
<dbReference type="PANTHER" id="PTHR43537">
    <property type="entry name" value="TRANSCRIPTIONAL REGULATOR, GNTR FAMILY"/>
    <property type="match status" value="1"/>
</dbReference>
<feature type="non-terminal residue" evidence="5">
    <location>
        <position position="1"/>
    </location>
</feature>
<evidence type="ECO:0000259" key="4">
    <source>
        <dbReference type="PROSITE" id="PS50949"/>
    </source>
</evidence>
<dbReference type="SUPFAM" id="SSF48008">
    <property type="entry name" value="GntR ligand-binding domain-like"/>
    <property type="match status" value="1"/>
</dbReference>
<evidence type="ECO:0000256" key="2">
    <source>
        <dbReference type="ARBA" id="ARBA00023125"/>
    </source>
</evidence>
<dbReference type="InterPro" id="IPR036388">
    <property type="entry name" value="WH-like_DNA-bd_sf"/>
</dbReference>
<evidence type="ECO:0000313" key="5">
    <source>
        <dbReference type="EMBL" id="GAI87100.1"/>
    </source>
</evidence>
<evidence type="ECO:0000256" key="1">
    <source>
        <dbReference type="ARBA" id="ARBA00023015"/>
    </source>
</evidence>
<evidence type="ECO:0000256" key="3">
    <source>
        <dbReference type="ARBA" id="ARBA00023163"/>
    </source>
</evidence>
<comment type="caution">
    <text evidence="5">The sequence shown here is derived from an EMBL/GenBank/DDBJ whole genome shotgun (WGS) entry which is preliminary data.</text>
</comment>
<organism evidence="5">
    <name type="scientific">marine sediment metagenome</name>
    <dbReference type="NCBI Taxonomy" id="412755"/>
    <lineage>
        <taxon>unclassified sequences</taxon>
        <taxon>metagenomes</taxon>
        <taxon>ecological metagenomes</taxon>
    </lineage>
</organism>
<dbReference type="SMART" id="SM00895">
    <property type="entry name" value="FCD"/>
    <property type="match status" value="1"/>
</dbReference>
<name>X1THQ6_9ZZZZ</name>
<keyword evidence="2" id="KW-0238">DNA-binding</keyword>
<dbReference type="InterPro" id="IPR011711">
    <property type="entry name" value="GntR_C"/>
</dbReference>
<dbReference type="Gene3D" id="1.20.120.530">
    <property type="entry name" value="GntR ligand-binding domain-like"/>
    <property type="match status" value="1"/>
</dbReference>
<dbReference type="PRINTS" id="PR00035">
    <property type="entry name" value="HTHGNTR"/>
</dbReference>
<dbReference type="InterPro" id="IPR036390">
    <property type="entry name" value="WH_DNA-bd_sf"/>
</dbReference>
<dbReference type="SMART" id="SM00345">
    <property type="entry name" value="HTH_GNTR"/>
    <property type="match status" value="1"/>
</dbReference>
<reference evidence="5" key="1">
    <citation type="journal article" date="2014" name="Front. Microbiol.">
        <title>High frequency of phylogenetically diverse reductive dehalogenase-homologous genes in deep subseafloor sedimentary metagenomes.</title>
        <authorList>
            <person name="Kawai M."/>
            <person name="Futagami T."/>
            <person name="Toyoda A."/>
            <person name="Takaki Y."/>
            <person name="Nishi S."/>
            <person name="Hori S."/>
            <person name="Arai W."/>
            <person name="Tsubouchi T."/>
            <person name="Morono Y."/>
            <person name="Uchiyama I."/>
            <person name="Ito T."/>
            <person name="Fujiyama A."/>
            <person name="Inagaki F."/>
            <person name="Takami H."/>
        </authorList>
    </citation>
    <scope>NUCLEOTIDE SEQUENCE</scope>
    <source>
        <strain evidence="5">Expedition CK06-06</strain>
    </source>
</reference>
<dbReference type="InterPro" id="IPR000524">
    <property type="entry name" value="Tscrpt_reg_HTH_GntR"/>
</dbReference>
<dbReference type="Gene3D" id="1.10.10.10">
    <property type="entry name" value="Winged helix-like DNA-binding domain superfamily/Winged helix DNA-binding domain"/>
    <property type="match status" value="1"/>
</dbReference>
<feature type="domain" description="HTH gntR-type" evidence="4">
    <location>
        <begin position="30"/>
        <end position="97"/>
    </location>
</feature>
<dbReference type="PANTHER" id="PTHR43537:SF24">
    <property type="entry name" value="GLUCONATE OPERON TRANSCRIPTIONAL REPRESSOR"/>
    <property type="match status" value="1"/>
</dbReference>
<dbReference type="GO" id="GO:0003677">
    <property type="term" value="F:DNA binding"/>
    <property type="evidence" value="ECO:0007669"/>
    <property type="project" value="UniProtKB-KW"/>
</dbReference>